<comment type="caution">
    <text evidence="4">The sequence shown here is derived from an EMBL/GenBank/DDBJ whole genome shotgun (WGS) entry which is preliminary data.</text>
</comment>
<dbReference type="RefSeq" id="WP_046279461.1">
    <property type="nucleotide sequence ID" value="NZ_LATL02000115.1"/>
</dbReference>
<gene>
    <name evidence="4" type="ORF">WN50_15475</name>
</gene>
<feature type="domain" description="Glycosyltransferase subfamily 4-like N-terminal" evidence="3">
    <location>
        <begin position="21"/>
        <end position="172"/>
    </location>
</feature>
<dbReference type="SUPFAM" id="SSF53756">
    <property type="entry name" value="UDP-Glycosyltransferase/glycogen phosphorylase"/>
    <property type="match status" value="1"/>
</dbReference>
<proteinExistence type="predicted"/>
<reference evidence="4 5" key="1">
    <citation type="submission" date="2015-06" db="EMBL/GenBank/DDBJ databases">
        <title>Draft genome assembly of filamentous brackish cyanobacterium Limnoraphis robusta strain CS-951.</title>
        <authorList>
            <person name="Willis A."/>
            <person name="Parks M."/>
            <person name="Burford M.A."/>
        </authorList>
    </citation>
    <scope>NUCLEOTIDE SEQUENCE [LARGE SCALE GENOMIC DNA]</scope>
    <source>
        <strain evidence="4 5">CS-951</strain>
    </source>
</reference>
<dbReference type="Pfam" id="PF00534">
    <property type="entry name" value="Glycos_transf_1"/>
    <property type="match status" value="1"/>
</dbReference>
<evidence type="ECO:0000259" key="2">
    <source>
        <dbReference type="Pfam" id="PF00534"/>
    </source>
</evidence>
<dbReference type="Proteomes" id="UP000033607">
    <property type="component" value="Unassembled WGS sequence"/>
</dbReference>
<sequence>MDFLNQAHFLLIFPNIFGFKGGIQVYSAFLLQGLQQLYPDARYDVCLKYDQPTPQSSLFLPQTHFHCFGQFPRLLQTLLMAVQMIWVGIWQRPSLLITTHINYSIPCYWLYRLIGIPYWIVAHGDEVWNLQHPLYQKALRQANLVITVSHYTRDRLLTEQSLRPTQVKVLANTFQATRFDIAPKPPNLLKRYGLTADQPVILTVSRLGLTAAPYKGYYQVLQALVQVRRQIPNVHYFLVGKGDARPEIESLITQLSLTDCVTLTGFVPDEQLNDYYHLCDVFALPSQIEGFGIVYLEALACGKPVLAGNQDGAVDPLWGGDLGCLVDPEDVNAIAENLIKILQGSYPNSNLYQPHLLREKTIERFAFDQFCANLAQLLQ</sequence>
<evidence type="ECO:0000313" key="5">
    <source>
        <dbReference type="Proteomes" id="UP000033607"/>
    </source>
</evidence>
<dbReference type="GO" id="GO:0009103">
    <property type="term" value="P:lipopolysaccharide biosynthetic process"/>
    <property type="evidence" value="ECO:0007669"/>
    <property type="project" value="TreeGrafter"/>
</dbReference>
<dbReference type="InterPro" id="IPR001296">
    <property type="entry name" value="Glyco_trans_1"/>
</dbReference>
<protein>
    <submittedName>
        <fullName evidence="4">Glycosyltransferase</fullName>
    </submittedName>
</protein>
<dbReference type="PATRIC" id="fig|1637645.4.peg.2341"/>
<name>A0A0F5YED2_9CYAN</name>
<dbReference type="OrthoDB" id="9802525at2"/>
<dbReference type="GO" id="GO:0016757">
    <property type="term" value="F:glycosyltransferase activity"/>
    <property type="evidence" value="ECO:0007669"/>
    <property type="project" value="InterPro"/>
</dbReference>
<dbReference type="PANTHER" id="PTHR46401:SF2">
    <property type="entry name" value="GLYCOSYLTRANSFERASE WBBK-RELATED"/>
    <property type="match status" value="1"/>
</dbReference>
<evidence type="ECO:0000259" key="3">
    <source>
        <dbReference type="Pfam" id="PF13439"/>
    </source>
</evidence>
<feature type="domain" description="Glycosyl transferase family 1" evidence="2">
    <location>
        <begin position="191"/>
        <end position="345"/>
    </location>
</feature>
<organism evidence="4 5">
    <name type="scientific">Limnoraphis robusta CS-951</name>
    <dbReference type="NCBI Taxonomy" id="1637645"/>
    <lineage>
        <taxon>Bacteria</taxon>
        <taxon>Bacillati</taxon>
        <taxon>Cyanobacteriota</taxon>
        <taxon>Cyanophyceae</taxon>
        <taxon>Oscillatoriophycideae</taxon>
        <taxon>Oscillatoriales</taxon>
        <taxon>Sirenicapillariaceae</taxon>
        <taxon>Limnoraphis</taxon>
    </lineage>
</organism>
<accession>A0A0F5YED2</accession>
<dbReference type="AlphaFoldDB" id="A0A0F5YED2"/>
<dbReference type="Gene3D" id="3.40.50.2000">
    <property type="entry name" value="Glycogen Phosphorylase B"/>
    <property type="match status" value="2"/>
</dbReference>
<evidence type="ECO:0000313" key="4">
    <source>
        <dbReference type="EMBL" id="KKD37236.1"/>
    </source>
</evidence>
<keyword evidence="1 4" id="KW-0808">Transferase</keyword>
<dbReference type="EMBL" id="LATL02000115">
    <property type="protein sequence ID" value="KKD37236.1"/>
    <property type="molecule type" value="Genomic_DNA"/>
</dbReference>
<evidence type="ECO:0000256" key="1">
    <source>
        <dbReference type="ARBA" id="ARBA00022679"/>
    </source>
</evidence>
<dbReference type="InterPro" id="IPR028098">
    <property type="entry name" value="Glyco_trans_4-like_N"/>
</dbReference>
<dbReference type="Pfam" id="PF13439">
    <property type="entry name" value="Glyco_transf_4"/>
    <property type="match status" value="1"/>
</dbReference>
<dbReference type="PANTHER" id="PTHR46401">
    <property type="entry name" value="GLYCOSYLTRANSFERASE WBBK-RELATED"/>
    <property type="match status" value="1"/>
</dbReference>